<accession>A0A0C2MIH2</accession>
<evidence type="ECO:0000313" key="1">
    <source>
        <dbReference type="EMBL" id="KII66896.1"/>
    </source>
</evidence>
<dbReference type="OrthoDB" id="9909311at2759"/>
<gene>
    <name evidence="1" type="ORF">RF11_00824</name>
</gene>
<protein>
    <submittedName>
        <fullName evidence="1">Tigger transposable element-derived protein 4</fullName>
    </submittedName>
</protein>
<dbReference type="EMBL" id="JWZT01003411">
    <property type="protein sequence ID" value="KII66896.1"/>
    <property type="molecule type" value="Genomic_DNA"/>
</dbReference>
<proteinExistence type="predicted"/>
<evidence type="ECO:0000313" key="2">
    <source>
        <dbReference type="Proteomes" id="UP000031668"/>
    </source>
</evidence>
<reference evidence="1 2" key="1">
    <citation type="journal article" date="2014" name="Genome Biol. Evol.">
        <title>The genome of the myxosporean Thelohanellus kitauei shows adaptations to nutrient acquisition within its fish host.</title>
        <authorList>
            <person name="Yang Y."/>
            <person name="Xiong J."/>
            <person name="Zhou Z."/>
            <person name="Huo F."/>
            <person name="Miao W."/>
            <person name="Ran C."/>
            <person name="Liu Y."/>
            <person name="Zhang J."/>
            <person name="Feng J."/>
            <person name="Wang M."/>
            <person name="Wang M."/>
            <person name="Wang L."/>
            <person name="Yao B."/>
        </authorList>
    </citation>
    <scope>NUCLEOTIDE SEQUENCE [LARGE SCALE GENOMIC DNA]</scope>
    <source>
        <strain evidence="1">Wuqing</strain>
    </source>
</reference>
<keyword evidence="2" id="KW-1185">Reference proteome</keyword>
<comment type="caution">
    <text evidence="1">The sequence shown here is derived from an EMBL/GenBank/DDBJ whole genome shotgun (WGS) entry which is preliminary data.</text>
</comment>
<organism evidence="1 2">
    <name type="scientific">Thelohanellus kitauei</name>
    <name type="common">Myxosporean</name>
    <dbReference type="NCBI Taxonomy" id="669202"/>
    <lineage>
        <taxon>Eukaryota</taxon>
        <taxon>Metazoa</taxon>
        <taxon>Cnidaria</taxon>
        <taxon>Myxozoa</taxon>
        <taxon>Myxosporea</taxon>
        <taxon>Bivalvulida</taxon>
        <taxon>Platysporina</taxon>
        <taxon>Myxobolidae</taxon>
        <taxon>Thelohanellus</taxon>
    </lineage>
</organism>
<dbReference type="Proteomes" id="UP000031668">
    <property type="component" value="Unassembled WGS sequence"/>
</dbReference>
<dbReference type="AlphaFoldDB" id="A0A0C2MIH2"/>
<sequence>MFKFHESLVINQSSLLMENEKPLAQDINVKQFDSNNRFLERWKERNNITCKNGNYYGAEGWSRDAPPAVIKENEAKGILNADETELYSRAIPDEILSFKNNETAARKMDKERNTLLFACNMDRNEKLSRLRLEQAKTHSFL</sequence>
<name>A0A0C2MIH2_THEKT</name>